<organism evidence="1 2">
    <name type="scientific">Acropora cervicornis</name>
    <name type="common">Staghorn coral</name>
    <dbReference type="NCBI Taxonomy" id="6130"/>
    <lineage>
        <taxon>Eukaryota</taxon>
        <taxon>Metazoa</taxon>
        <taxon>Cnidaria</taxon>
        <taxon>Anthozoa</taxon>
        <taxon>Hexacorallia</taxon>
        <taxon>Scleractinia</taxon>
        <taxon>Astrocoeniina</taxon>
        <taxon>Acroporidae</taxon>
        <taxon>Acropora</taxon>
    </lineage>
</organism>
<reference evidence="1" key="2">
    <citation type="journal article" date="2023" name="Science">
        <title>Genomic signatures of disease resistance in endangered staghorn corals.</title>
        <authorList>
            <person name="Vollmer S.V."/>
            <person name="Selwyn J.D."/>
            <person name="Despard B.A."/>
            <person name="Roesel C.L."/>
        </authorList>
    </citation>
    <scope>NUCLEOTIDE SEQUENCE</scope>
    <source>
        <strain evidence="1">K2</strain>
    </source>
</reference>
<proteinExistence type="predicted"/>
<accession>A0AAD9V9U6</accession>
<comment type="caution">
    <text evidence="1">The sequence shown here is derived from an EMBL/GenBank/DDBJ whole genome shotgun (WGS) entry which is preliminary data.</text>
</comment>
<dbReference type="Proteomes" id="UP001249851">
    <property type="component" value="Unassembled WGS sequence"/>
</dbReference>
<reference evidence="1" key="1">
    <citation type="journal article" date="2023" name="G3 (Bethesda)">
        <title>Whole genome assembly and annotation of the endangered Caribbean coral Acropora cervicornis.</title>
        <authorList>
            <person name="Selwyn J.D."/>
            <person name="Vollmer S.V."/>
        </authorList>
    </citation>
    <scope>NUCLEOTIDE SEQUENCE</scope>
    <source>
        <strain evidence="1">K2</strain>
    </source>
</reference>
<name>A0AAD9V9U6_ACRCE</name>
<sequence length="111" mass="12983">MDSKRDRDTVIGLMEQLTSVNFVTKKLRNVQNKKAVQGCRDTFKEILRKFWEIKDMSQVEIKRSSARFERSSGRTLKCDENPMLFPLLEYAFMEADIRERGGGVFKASHVY</sequence>
<evidence type="ECO:0000313" key="2">
    <source>
        <dbReference type="Proteomes" id="UP001249851"/>
    </source>
</evidence>
<dbReference type="AlphaFoldDB" id="A0AAD9V9U6"/>
<protein>
    <submittedName>
        <fullName evidence="1">Uncharacterized protein</fullName>
    </submittedName>
</protein>
<gene>
    <name evidence="1" type="ORF">P5673_009230</name>
</gene>
<keyword evidence="2" id="KW-1185">Reference proteome</keyword>
<dbReference type="EMBL" id="JARQWQ010000016">
    <property type="protein sequence ID" value="KAK2566596.1"/>
    <property type="molecule type" value="Genomic_DNA"/>
</dbReference>
<evidence type="ECO:0000313" key="1">
    <source>
        <dbReference type="EMBL" id="KAK2566596.1"/>
    </source>
</evidence>